<evidence type="ECO:0000313" key="4">
    <source>
        <dbReference type="Proteomes" id="UP000183417"/>
    </source>
</evidence>
<dbReference type="NCBIfam" id="NF040692">
    <property type="entry name" value="recomb_assoc"/>
    <property type="match status" value="1"/>
</dbReference>
<dbReference type="Proteomes" id="UP000183417">
    <property type="component" value="Unassembled WGS sequence"/>
</dbReference>
<organism evidence="3 4">
    <name type="scientific">Delftia lacustris</name>
    <dbReference type="NCBI Taxonomy" id="558537"/>
    <lineage>
        <taxon>Bacteria</taxon>
        <taxon>Pseudomonadati</taxon>
        <taxon>Pseudomonadota</taxon>
        <taxon>Betaproteobacteria</taxon>
        <taxon>Burkholderiales</taxon>
        <taxon>Comamonadaceae</taxon>
        <taxon>Delftia</taxon>
    </lineage>
</organism>
<dbReference type="KEGG" id="dla:I6G47_32555"/>
<sequence length="226" mass="24409">MSGMTDIHPDAVLASLLDKGGRSNRQANLAKMHELCRRQHAAGSRDFSLPAIGRLAEAEGILKGRALYNAQSADYRVLIKAWSAYAGPAEPKLPKTLASHDYLMRIEDPAIRSIMQAVIAERDKLKAQLNVLKAHTLVTVDRRPLGATISAAPGTLPVAVLALSAQLTSSEREALQKAVSASYLEERGLKEGSHGEIVNERGRTVFEVGFARAVRKVLGESTPKIP</sequence>
<evidence type="ECO:0000313" key="2">
    <source>
        <dbReference type="EMBL" id="QPS84886.1"/>
    </source>
</evidence>
<evidence type="ECO:0000313" key="1">
    <source>
        <dbReference type="EMBL" id="QPS83153.1"/>
    </source>
</evidence>
<dbReference type="EMBL" id="FNPE01000055">
    <property type="protein sequence ID" value="SDZ62835.1"/>
    <property type="molecule type" value="Genomic_DNA"/>
</dbReference>
<reference evidence="1 5" key="2">
    <citation type="submission" date="2020-12" db="EMBL/GenBank/DDBJ databases">
        <title>FDA dAtabase for Regulatory Grade micrObial Sequences (FDA-ARGOS): Supporting development and validation of Infectious Disease Dx tests.</title>
        <authorList>
            <person name="Sproer C."/>
            <person name="Gronow S."/>
            <person name="Severitt S."/>
            <person name="Schroder I."/>
            <person name="Tallon L."/>
            <person name="Sadzewicz L."/>
            <person name="Zhao X."/>
            <person name="Boylan J."/>
            <person name="Ott S."/>
            <person name="Bowen H."/>
            <person name="Vavikolanu K."/>
            <person name="Mehta A."/>
            <person name="Aluvathingal J."/>
            <person name="Nadendla S."/>
            <person name="Lowell S."/>
            <person name="Myers T."/>
            <person name="Yan Y."/>
            <person name="Sichtig H."/>
        </authorList>
    </citation>
    <scope>NUCLEOTIDE SEQUENCE [LARGE SCALE GENOMIC DNA]</scope>
    <source>
        <strain evidence="1 5">FDAARGOS_890</strain>
        <plasmid evidence="2 5">unnamed</plasmid>
    </source>
</reference>
<keyword evidence="5" id="KW-1185">Reference proteome</keyword>
<name>A0A1H3ULY2_9BURK</name>
<proteinExistence type="predicted"/>
<reference evidence="3 4" key="1">
    <citation type="submission" date="2016-10" db="EMBL/GenBank/DDBJ databases">
        <authorList>
            <person name="de Groot N.N."/>
        </authorList>
    </citation>
    <scope>NUCLEOTIDE SEQUENCE [LARGE SCALE GENOMIC DNA]</scope>
    <source>
        <strain evidence="3 4">LMG 24775</strain>
    </source>
</reference>
<protein>
    <submittedName>
        <fullName evidence="1">Alpha/beta hydrolase</fullName>
    </submittedName>
</protein>
<dbReference type="GO" id="GO:0016787">
    <property type="term" value="F:hydrolase activity"/>
    <property type="evidence" value="ECO:0007669"/>
    <property type="project" value="UniProtKB-KW"/>
</dbReference>
<evidence type="ECO:0000313" key="5">
    <source>
        <dbReference type="Proteomes" id="UP000595064"/>
    </source>
</evidence>
<accession>A0A1H3ULY2</accession>
<dbReference type="KEGG" id="dla:I6G47_08785"/>
<dbReference type="RefSeq" id="WP_012204585.1">
    <property type="nucleotide sequence ID" value="NZ_CP065748.1"/>
</dbReference>
<dbReference type="EMBL" id="CP065749">
    <property type="protein sequence ID" value="QPS84886.1"/>
    <property type="molecule type" value="Genomic_DNA"/>
</dbReference>
<gene>
    <name evidence="1" type="ORF">I6G47_08785</name>
    <name evidence="2" type="ORF">I6G47_32555</name>
    <name evidence="3" type="ORF">SAMN05421547_1551</name>
</gene>
<keyword evidence="2" id="KW-0614">Plasmid</keyword>
<dbReference type="AlphaFoldDB" id="A0A1H3ULY2"/>
<dbReference type="Proteomes" id="UP000595064">
    <property type="component" value="Plasmid unnamed"/>
</dbReference>
<geneLocation type="plasmid" evidence="2 5">
    <name>unnamed</name>
</geneLocation>
<dbReference type="InterPro" id="IPR048061">
    <property type="entry name" value="GmtX-like"/>
</dbReference>
<dbReference type="Proteomes" id="UP000595064">
    <property type="component" value="Chromosome"/>
</dbReference>
<evidence type="ECO:0000313" key="3">
    <source>
        <dbReference type="EMBL" id="SDZ62835.1"/>
    </source>
</evidence>
<dbReference type="GeneID" id="94693229"/>
<keyword evidence="1" id="KW-0378">Hydrolase</keyword>
<dbReference type="EMBL" id="CP065748">
    <property type="protein sequence ID" value="QPS83153.1"/>
    <property type="molecule type" value="Genomic_DNA"/>
</dbReference>